<dbReference type="InterPro" id="IPR042230">
    <property type="entry name" value="CusF_sf"/>
</dbReference>
<feature type="domain" description="CusB-like barrel-sandwich hybrid" evidence="6">
    <location>
        <begin position="131"/>
        <end position="246"/>
    </location>
</feature>
<dbReference type="InterPro" id="IPR058792">
    <property type="entry name" value="Beta-barrel_RND_2"/>
</dbReference>
<dbReference type="Proteomes" id="UP000015380">
    <property type="component" value="Chromosome"/>
</dbReference>
<dbReference type="Pfam" id="PF25919">
    <property type="entry name" value="BSH_CusB"/>
    <property type="match status" value="1"/>
</dbReference>
<dbReference type="EMBL" id="CP005996">
    <property type="protein sequence ID" value="AGS39654.1"/>
    <property type="molecule type" value="Genomic_DNA"/>
</dbReference>
<evidence type="ECO:0000313" key="9">
    <source>
        <dbReference type="EMBL" id="AGS39654.1"/>
    </source>
</evidence>
<dbReference type="Gene3D" id="2.40.50.320">
    <property type="entry name" value="Copper binding periplasmic protein CusF"/>
    <property type="match status" value="1"/>
</dbReference>
<dbReference type="SUPFAM" id="SSF111369">
    <property type="entry name" value="HlyD-like secretion proteins"/>
    <property type="match status" value="1"/>
</dbReference>
<evidence type="ECO:0000259" key="4">
    <source>
        <dbReference type="Pfam" id="PF19335"/>
    </source>
</evidence>
<keyword evidence="10" id="KW-1185">Reference proteome</keyword>
<comment type="similarity">
    <text evidence="1">Belongs to the membrane fusion protein (MFP) (TC 8.A.1) family.</text>
</comment>
<feature type="domain" description="Heavy metal binding" evidence="4">
    <location>
        <begin position="50"/>
        <end position="76"/>
    </location>
</feature>
<dbReference type="PANTHER" id="PTHR30097:SF15">
    <property type="entry name" value="CATION EFFLUX SYSTEM PROTEIN CUSB"/>
    <property type="match status" value="1"/>
</dbReference>
<dbReference type="GO" id="GO:0015679">
    <property type="term" value="P:plasma membrane copper ion transport"/>
    <property type="evidence" value="ECO:0007669"/>
    <property type="project" value="TreeGrafter"/>
</dbReference>
<feature type="domain" description="CzcB-like C-terminal circularly permuted SH3-like" evidence="8">
    <location>
        <begin position="336"/>
        <end position="394"/>
    </location>
</feature>
<dbReference type="eggNOG" id="COG5569">
    <property type="taxonomic scope" value="Bacteria"/>
</dbReference>
<organism evidence="9 10">
    <name type="scientific">Cycloclasticus zancles 78-ME</name>
    <dbReference type="NCBI Taxonomy" id="1198232"/>
    <lineage>
        <taxon>Bacteria</taxon>
        <taxon>Pseudomonadati</taxon>
        <taxon>Pseudomonadota</taxon>
        <taxon>Gammaproteobacteria</taxon>
        <taxon>Thiotrichales</taxon>
        <taxon>Piscirickettsiaceae</taxon>
        <taxon>Cycloclasticus</taxon>
    </lineage>
</organism>
<dbReference type="Pfam" id="PF19335">
    <property type="entry name" value="HMBD"/>
    <property type="match status" value="1"/>
</dbReference>
<dbReference type="GO" id="GO:0030288">
    <property type="term" value="C:outer membrane-bounded periplasmic space"/>
    <property type="evidence" value="ECO:0007669"/>
    <property type="project" value="TreeGrafter"/>
</dbReference>
<accession>S5T7S9</accession>
<dbReference type="InterPro" id="IPR006143">
    <property type="entry name" value="RND_pump_MFP"/>
</dbReference>
<reference evidence="10" key="2">
    <citation type="journal article" date="2016" name="Environ. Microbiol. Rep.">
        <title>Analysis of defence systems and a conjugative IncP-1 plasmid in the marine polyaromatic hydrocarbons-degrading bacterium Cycloclasticus sp. 78-ME.</title>
        <authorList>
            <person name="Yakimov M.M."/>
            <person name="Crisafi F."/>
            <person name="Messina E."/>
            <person name="Smedile F."/>
            <person name="Lopatina A."/>
            <person name="Denaro R."/>
            <person name="Pieper D.H."/>
            <person name="Golyshin P.N."/>
            <person name="Giuliano L."/>
        </authorList>
    </citation>
    <scope>NUCLEOTIDE SEQUENCE [LARGE SCALE GENOMIC DNA]</scope>
    <source>
        <strain evidence="10">78-ME</strain>
    </source>
</reference>
<dbReference type="InterPro" id="IPR058790">
    <property type="entry name" value="BSH_CusB"/>
</dbReference>
<feature type="region of interest" description="Disordered" evidence="3">
    <location>
        <begin position="496"/>
        <end position="520"/>
    </location>
</feature>
<dbReference type="InterPro" id="IPR051909">
    <property type="entry name" value="MFP_Cation_Efflux"/>
</dbReference>
<feature type="domain" description="CusB-like three alpha-helical bundle" evidence="5">
    <location>
        <begin position="167"/>
        <end position="213"/>
    </location>
</feature>
<dbReference type="Pfam" id="PF25975">
    <property type="entry name" value="CzcB_C"/>
    <property type="match status" value="1"/>
</dbReference>
<dbReference type="eggNOG" id="COG0845">
    <property type="taxonomic scope" value="Bacteria"/>
</dbReference>
<dbReference type="Gene3D" id="2.40.30.170">
    <property type="match status" value="1"/>
</dbReference>
<dbReference type="KEGG" id="cza:CYCME_1325"/>
<protein>
    <submittedName>
        <fullName evidence="9">Membrane-fusion protein, CzcB family</fullName>
    </submittedName>
</protein>
<proteinExistence type="inferred from homology"/>
<dbReference type="NCBIfam" id="TIGR01730">
    <property type="entry name" value="RND_mfp"/>
    <property type="match status" value="1"/>
</dbReference>
<dbReference type="GO" id="GO:0060003">
    <property type="term" value="P:copper ion export"/>
    <property type="evidence" value="ECO:0007669"/>
    <property type="project" value="TreeGrafter"/>
</dbReference>
<dbReference type="HOGENOM" id="CLU_018816_13_1_6"/>
<dbReference type="GO" id="GO:0046914">
    <property type="term" value="F:transition metal ion binding"/>
    <property type="evidence" value="ECO:0007669"/>
    <property type="project" value="TreeGrafter"/>
</dbReference>
<evidence type="ECO:0000259" key="6">
    <source>
        <dbReference type="Pfam" id="PF25919"/>
    </source>
</evidence>
<dbReference type="PATRIC" id="fig|1198232.3.peg.1322"/>
<feature type="domain" description="CusB-like beta-barrel" evidence="7">
    <location>
        <begin position="251"/>
        <end position="327"/>
    </location>
</feature>
<dbReference type="Gene3D" id="6.10.140.730">
    <property type="match status" value="1"/>
</dbReference>
<gene>
    <name evidence="9" type="ORF">CYCME_1325</name>
</gene>
<dbReference type="Pfam" id="PF25954">
    <property type="entry name" value="Beta-barrel_RND_2"/>
    <property type="match status" value="1"/>
</dbReference>
<evidence type="ECO:0000256" key="3">
    <source>
        <dbReference type="SAM" id="MobiDB-lite"/>
    </source>
</evidence>
<dbReference type="Pfam" id="PF11604">
    <property type="entry name" value="CusF_Ec"/>
    <property type="match status" value="1"/>
</dbReference>
<keyword evidence="2" id="KW-0813">Transport</keyword>
<dbReference type="InterPro" id="IPR058791">
    <property type="entry name" value="3HB_CusB"/>
</dbReference>
<dbReference type="Pfam" id="PF25869">
    <property type="entry name" value="3HB_CusB"/>
    <property type="match status" value="1"/>
</dbReference>
<sequence>MSKKINTTGALVVGAVMGAALAIGAYSFLGQPTGISSDKASAGGEKKPLHWVAPMDPNYKRDKPGKSPMGMDLIPVYADEGGGPDAGPGTIKISPEVVNNLGVRTVKVQRKGLHMEIKTVGYVQYDEDQLVHIHPRVEGWIEKLYIKAAGDPVKQGQPLYEIYSPALVNAQEELIIAMDRKNQRLIKAAEERLSALQLPRSAIRELKRSKKVKQLITFFAPQSGVIDNLNIRQGFFVKPGTTLMSIGTLDQVWVEAEVFERQASGVVVGDLVSMSLDYLPGKMWQGAVDYVYPTLDPKTRTVKVRLRFNNENDMLKPNMFTQVVIHAKNTENTLLVPTEAVIRTGNVNRIVLALGEGRFKSIKVKLGRLDGQSAEILEGVKEGERVVTSAQYLLDSESSKTSDFKRMNNQSNDDVTVKDVSAWTEAKVNSLMANHRMVNVTHGAIPEWDWPEMTMDFIVSQSVDFSRLKEGMNLQIEIQKVAGGNVEVVNVRLPDAETPAPMDHSQHQMPAEPSSSHVNN</sequence>
<dbReference type="GO" id="GO:0016020">
    <property type="term" value="C:membrane"/>
    <property type="evidence" value="ECO:0007669"/>
    <property type="project" value="InterPro"/>
</dbReference>
<reference evidence="9 10" key="1">
    <citation type="submission" date="2013-05" db="EMBL/GenBank/DDBJ databases">
        <title>Between feast and famine: a lifestyle of most important marine PAH-degrading bacterium Cycloclasticus sp. 7ME.</title>
        <authorList>
            <person name="Yakimov M.M."/>
            <person name="Messina E."/>
            <person name="Genovese M."/>
            <person name="Denaro R."/>
            <person name="Crisafi F."/>
            <person name="Russo D."/>
            <person name="Cappello S."/>
            <person name="Santisi S."/>
            <person name="Smedile F."/>
            <person name="Golyshina O.V."/>
            <person name="Tran H."/>
            <person name="Pieper D.H."/>
            <person name="Golyshin P.N."/>
            <person name="Giuliano L."/>
        </authorList>
    </citation>
    <scope>NUCLEOTIDE SEQUENCE [LARGE SCALE GENOMIC DNA]</scope>
    <source>
        <strain evidence="9 10">78-ME</strain>
    </source>
</reference>
<evidence type="ECO:0000256" key="1">
    <source>
        <dbReference type="ARBA" id="ARBA00009477"/>
    </source>
</evidence>
<evidence type="ECO:0000259" key="7">
    <source>
        <dbReference type="Pfam" id="PF25954"/>
    </source>
</evidence>
<name>S5T7S9_9GAMM</name>
<dbReference type="RefSeq" id="WP_020932502.1">
    <property type="nucleotide sequence ID" value="NC_021917.1"/>
</dbReference>
<dbReference type="PANTHER" id="PTHR30097">
    <property type="entry name" value="CATION EFFLUX SYSTEM PROTEIN CUSB"/>
    <property type="match status" value="1"/>
</dbReference>
<dbReference type="Gene3D" id="2.40.50.100">
    <property type="match status" value="1"/>
</dbReference>
<evidence type="ECO:0000259" key="5">
    <source>
        <dbReference type="Pfam" id="PF25869"/>
    </source>
</evidence>
<dbReference type="Gene3D" id="2.40.420.20">
    <property type="match status" value="1"/>
</dbReference>
<evidence type="ECO:0000313" key="10">
    <source>
        <dbReference type="Proteomes" id="UP000015380"/>
    </source>
</evidence>
<evidence type="ECO:0000256" key="2">
    <source>
        <dbReference type="ARBA" id="ARBA00022448"/>
    </source>
</evidence>
<dbReference type="GO" id="GO:0022857">
    <property type="term" value="F:transmembrane transporter activity"/>
    <property type="evidence" value="ECO:0007669"/>
    <property type="project" value="InterPro"/>
</dbReference>
<dbReference type="FunFam" id="2.40.30.170:FF:000010">
    <property type="entry name" value="Efflux RND transporter periplasmic adaptor subunit"/>
    <property type="match status" value="1"/>
</dbReference>
<dbReference type="InterPro" id="IPR021647">
    <property type="entry name" value="CusF_Ec"/>
</dbReference>
<dbReference type="AlphaFoldDB" id="S5T7S9"/>
<evidence type="ECO:0000259" key="8">
    <source>
        <dbReference type="Pfam" id="PF25975"/>
    </source>
</evidence>
<dbReference type="InterPro" id="IPR045800">
    <property type="entry name" value="HMBD"/>
</dbReference>
<dbReference type="InterPro" id="IPR058649">
    <property type="entry name" value="CzcB_C"/>
</dbReference>